<keyword evidence="1" id="KW-0472">Membrane</keyword>
<dbReference type="SUPFAM" id="SSF103190">
    <property type="entry name" value="Sensory domain-like"/>
    <property type="match status" value="1"/>
</dbReference>
<dbReference type="InterPro" id="IPR029151">
    <property type="entry name" value="Sensor-like_sf"/>
</dbReference>
<keyword evidence="3" id="KW-1185">Reference proteome</keyword>
<dbReference type="OrthoDB" id="5611555at2"/>
<evidence type="ECO:0000256" key="1">
    <source>
        <dbReference type="SAM" id="Phobius"/>
    </source>
</evidence>
<dbReference type="AlphaFoldDB" id="A0A4Z0FAQ7"/>
<keyword evidence="1" id="KW-1133">Transmembrane helix</keyword>
<accession>A0A4Z0FAQ7</accession>
<name>A0A4Z0FAQ7_9GAMM</name>
<organism evidence="2 3">
    <name type="scientific">Candidatus Macondimonas diazotrophica</name>
    <dbReference type="NCBI Taxonomy" id="2305248"/>
    <lineage>
        <taxon>Bacteria</taxon>
        <taxon>Pseudomonadati</taxon>
        <taxon>Pseudomonadota</taxon>
        <taxon>Gammaproteobacteria</taxon>
        <taxon>Chromatiales</taxon>
        <taxon>Ectothiorhodospiraceae</taxon>
        <taxon>Candidatus Macondimonas</taxon>
    </lineage>
</organism>
<dbReference type="Gene3D" id="3.30.450.20">
    <property type="entry name" value="PAS domain"/>
    <property type="match status" value="1"/>
</dbReference>
<gene>
    <name evidence="2" type="ORF">E4680_07490</name>
</gene>
<protein>
    <submittedName>
        <fullName evidence="2">Uncharacterized protein</fullName>
    </submittedName>
</protein>
<proteinExistence type="predicted"/>
<dbReference type="CDD" id="cd18773">
    <property type="entry name" value="PDC1_HK_sensor"/>
    <property type="match status" value="1"/>
</dbReference>
<feature type="transmembrane region" description="Helical" evidence="1">
    <location>
        <begin position="189"/>
        <end position="209"/>
    </location>
</feature>
<evidence type="ECO:0000313" key="3">
    <source>
        <dbReference type="Proteomes" id="UP000297890"/>
    </source>
</evidence>
<dbReference type="Proteomes" id="UP000297890">
    <property type="component" value="Unassembled WGS sequence"/>
</dbReference>
<sequence length="210" mass="23816">MIIRLQSASLNHFLLKLSGELPVHIGEKRETARLFEEHRDAIGSLMTEIMQPLHKLGSSLRDDDEVLIQVMRELVIRYSFIELLYSLDENGIQRSENISVDRTLSVHKGSNQRGKDRSTRPYYQQAKARSDLVITEPYVSMATCDYCISAARPWLREDGEIGGYAVVDVRFQALLEFLRARAMHRRRGLLWGLGLAGSALGASLLSLFLL</sequence>
<dbReference type="EMBL" id="SRIO01000008">
    <property type="protein sequence ID" value="TFZ82544.1"/>
    <property type="molecule type" value="Genomic_DNA"/>
</dbReference>
<keyword evidence="1" id="KW-0812">Transmembrane</keyword>
<comment type="caution">
    <text evidence="2">The sequence shown here is derived from an EMBL/GenBank/DDBJ whole genome shotgun (WGS) entry which is preliminary data.</text>
</comment>
<evidence type="ECO:0000313" key="2">
    <source>
        <dbReference type="EMBL" id="TFZ82544.1"/>
    </source>
</evidence>
<dbReference type="RefSeq" id="WP_135281790.1">
    <property type="nucleotide sequence ID" value="NZ_SRIO01000008.1"/>
</dbReference>
<reference evidence="2 3" key="1">
    <citation type="journal article" date="2019" name="ISME J.">
        <title>Candidatus Macondimonas diazotrophica, a novel gammaproteobacterial genus dominating crude-oil-contaminated coastal sediments.</title>
        <authorList>
            <person name="Karthikeyan S."/>
            <person name="Konstantinidis K."/>
        </authorList>
    </citation>
    <scope>NUCLEOTIDE SEQUENCE [LARGE SCALE GENOMIC DNA]</scope>
    <source>
        <strain evidence="2 3">KTK01</strain>
    </source>
</reference>